<evidence type="ECO:0000256" key="1">
    <source>
        <dbReference type="SAM" id="MobiDB-lite"/>
    </source>
</evidence>
<sequence length="997" mass="109505">MLPRTNTSGPTPKAVKHKSTDVLNYLSSRVPNYFLVDIVDNPVARNTLKQRFLLTRQEWDEPARPRSRSERAIRATLTRTSSASSLLRARRMQGRGKREISEKTRRPAASSGTSPTCENCPPGIGPYSPRREASSLTATSPRPLTSVDLCFTAFGVGPLVFVRGSMKTDDNARCHVSRATMQWYADNNVRRLDWPAQSPDLNPIEHLWDELDRQVRARQARPKSIAQLMEWLQEEWRRIPMDVLQTLVESMPDRVAAVKAARGGHGVTTTEQTLWTGAAVTQRLEHSYPTEANLIRFPLGQLPEFYTWELCLTTPLVSGFSRGSPCFSHPRVPVLLHTHLALPSSSSALKTSLHGSLQPGARTALLSSLALREDGALYARGSVALIAPVLLSLTRNALSSHLYSSHDESCRATNMQTGQCRRCLFTHHARLSVGGGLVPLDFLQDGGFRPMALEVREKGTPIRTKGMCHAPAASVHAGRASEGSPPARCLLLGEPPCVLISSDMDGVSPHTVHKRVIVCTLAALYTLGVTCLFIGCYPREQAVLLHTWQYVTRYLFPCESAIDSESSRACLKSVIHLQSRSEVSIEPRGKREIAEKTRRPAASSVTNPTCENSDAVGRGEVVPSSILECPLGKCVIPPACPWEGGQQERRGRDRTAEAWKRHTRAHCQLFLLTEELNKTSILRSLASFTLIIDARSRKHETSSKRGSDKGDTATHIQLRYGHYAQGSALSSSQQRSGAVDDPSRTVIIKRGSTVRDTTAYTGHQYGLTGLQHTGTPLVAAVVWWLDFSPPNNAKRVRFPARLPPEFSCVGIVPDDAAGQRVFSGISRFALPLHSGAAPYSYHFTLIGSQDIAVKSGPKLFVHSLGTLSANQRLVSNSPAGSPANRKHFTARSSESANGYVCIKGNAISPLCAYTSQVLQSFNFMMCPVLVMGVLPVTSEQRAACSLTSALTNHRRESLKLQQIRSLVRNMLRSPASDSPLCKVLTMHNVRVQQYKVT</sequence>
<comment type="caution">
    <text evidence="3">The sequence shown here is derived from an EMBL/GenBank/DDBJ whole genome shotgun (WGS) entry which is preliminary data.</text>
</comment>
<feature type="compositionally biased region" description="Basic and acidic residues" evidence="1">
    <location>
        <begin position="96"/>
        <end position="105"/>
    </location>
</feature>
<organism evidence="3 4">
    <name type="scientific">Dryococelus australis</name>
    <dbReference type="NCBI Taxonomy" id="614101"/>
    <lineage>
        <taxon>Eukaryota</taxon>
        <taxon>Metazoa</taxon>
        <taxon>Ecdysozoa</taxon>
        <taxon>Arthropoda</taxon>
        <taxon>Hexapoda</taxon>
        <taxon>Insecta</taxon>
        <taxon>Pterygota</taxon>
        <taxon>Neoptera</taxon>
        <taxon>Polyneoptera</taxon>
        <taxon>Phasmatodea</taxon>
        <taxon>Verophasmatodea</taxon>
        <taxon>Anareolatae</taxon>
        <taxon>Phasmatidae</taxon>
        <taxon>Eurycanthinae</taxon>
        <taxon>Dryococelus</taxon>
    </lineage>
</organism>
<dbReference type="Pfam" id="PF13358">
    <property type="entry name" value="DDE_3"/>
    <property type="match status" value="1"/>
</dbReference>
<feature type="compositionally biased region" description="Low complexity" evidence="1">
    <location>
        <begin position="78"/>
        <end position="87"/>
    </location>
</feature>
<feature type="domain" description="Tc1-like transposase DDE" evidence="2">
    <location>
        <begin position="170"/>
        <end position="223"/>
    </location>
</feature>
<feature type="region of interest" description="Disordered" evidence="1">
    <location>
        <begin position="586"/>
        <end position="610"/>
    </location>
</feature>
<accession>A0ABQ9G479</accession>
<evidence type="ECO:0000259" key="2">
    <source>
        <dbReference type="Pfam" id="PF13358"/>
    </source>
</evidence>
<name>A0ABQ9G479_9NEOP</name>
<dbReference type="InterPro" id="IPR036397">
    <property type="entry name" value="RNaseH_sf"/>
</dbReference>
<evidence type="ECO:0000313" key="4">
    <source>
        <dbReference type="Proteomes" id="UP001159363"/>
    </source>
</evidence>
<reference evidence="3 4" key="1">
    <citation type="submission" date="2023-02" db="EMBL/GenBank/DDBJ databases">
        <title>LHISI_Scaffold_Assembly.</title>
        <authorList>
            <person name="Stuart O.P."/>
            <person name="Cleave R."/>
            <person name="Magrath M.J.L."/>
            <person name="Mikheyev A.S."/>
        </authorList>
    </citation>
    <scope>NUCLEOTIDE SEQUENCE [LARGE SCALE GENOMIC DNA]</scope>
    <source>
        <strain evidence="3">Daus_M_001</strain>
        <tissue evidence="3">Leg muscle</tissue>
    </source>
</reference>
<keyword evidence="4" id="KW-1185">Reference proteome</keyword>
<gene>
    <name evidence="3" type="ORF">PR048_031054</name>
</gene>
<feature type="compositionally biased region" description="Basic and acidic residues" evidence="1">
    <location>
        <begin position="586"/>
        <end position="598"/>
    </location>
</feature>
<dbReference type="InterPro" id="IPR038717">
    <property type="entry name" value="Tc1-like_DDE_dom"/>
</dbReference>
<feature type="region of interest" description="Disordered" evidence="1">
    <location>
        <begin position="78"/>
        <end position="139"/>
    </location>
</feature>
<proteinExistence type="predicted"/>
<protein>
    <recommendedName>
        <fullName evidence="2">Tc1-like transposase DDE domain-containing protein</fullName>
    </recommendedName>
</protein>
<evidence type="ECO:0000313" key="3">
    <source>
        <dbReference type="EMBL" id="KAJ8867255.1"/>
    </source>
</evidence>
<dbReference type="Gene3D" id="3.30.420.10">
    <property type="entry name" value="Ribonuclease H-like superfamily/Ribonuclease H"/>
    <property type="match status" value="1"/>
</dbReference>
<dbReference type="EMBL" id="JARBHB010000015">
    <property type="protein sequence ID" value="KAJ8867255.1"/>
    <property type="molecule type" value="Genomic_DNA"/>
</dbReference>
<dbReference type="Proteomes" id="UP001159363">
    <property type="component" value="Chromosome 14"/>
</dbReference>